<evidence type="ECO:0000313" key="2">
    <source>
        <dbReference type="EMBL" id="KAL1836703.1"/>
    </source>
</evidence>
<keyword evidence="3" id="KW-1185">Reference proteome</keyword>
<evidence type="ECO:0000256" key="1">
    <source>
        <dbReference type="SAM" id="MobiDB-lite"/>
    </source>
</evidence>
<protein>
    <submittedName>
        <fullName evidence="2">Uncharacterized protein</fullName>
    </submittedName>
</protein>
<feature type="region of interest" description="Disordered" evidence="1">
    <location>
        <begin position="1"/>
        <end position="71"/>
    </location>
</feature>
<accession>A0ABR3V5V4</accession>
<comment type="caution">
    <text evidence="2">The sequence shown here is derived from an EMBL/GenBank/DDBJ whole genome shotgun (WGS) entry which is preliminary data.</text>
</comment>
<gene>
    <name evidence="2" type="ORF">VTJ49DRAFT_4748</name>
</gene>
<dbReference type="EMBL" id="JAZGSY010000376">
    <property type="protein sequence ID" value="KAL1836703.1"/>
    <property type="molecule type" value="Genomic_DNA"/>
</dbReference>
<proteinExistence type="predicted"/>
<organism evidence="2 3">
    <name type="scientific">Humicola insolens</name>
    <name type="common">Soft-rot fungus</name>
    <dbReference type="NCBI Taxonomy" id="85995"/>
    <lineage>
        <taxon>Eukaryota</taxon>
        <taxon>Fungi</taxon>
        <taxon>Dikarya</taxon>
        <taxon>Ascomycota</taxon>
        <taxon>Pezizomycotina</taxon>
        <taxon>Sordariomycetes</taxon>
        <taxon>Sordariomycetidae</taxon>
        <taxon>Sordariales</taxon>
        <taxon>Chaetomiaceae</taxon>
        <taxon>Mycothermus</taxon>
    </lineage>
</organism>
<feature type="region of interest" description="Disordered" evidence="1">
    <location>
        <begin position="186"/>
        <end position="213"/>
    </location>
</feature>
<feature type="compositionally biased region" description="Basic and acidic residues" evidence="1">
    <location>
        <begin position="191"/>
        <end position="213"/>
    </location>
</feature>
<sequence length="213" mass="23174">MLQSIMSSETRKKAWRSSVSQPRVAAWKYSSSVRGRPRSTEAESTTDMPRLHLPPTTLNSRDCRGTQETGGQQVVGRWPCAGSAIYLGNQGPSDTGSRNIKNNINTPSCTSHRLVEGGCRSGPARGGPPGVWGRRPRTPEALSFGPCLRCGVSVVRDETREGFEMVQIQVNRTKCGLGGNPFCTDSLGGTRRGDNLEGVEQREQREPDNGTRT</sequence>
<dbReference type="Proteomes" id="UP001583172">
    <property type="component" value="Unassembled WGS sequence"/>
</dbReference>
<reference evidence="2 3" key="1">
    <citation type="journal article" date="2024" name="Commun. Biol.">
        <title>Comparative genomic analysis of thermophilic fungi reveals convergent evolutionary adaptations and gene losses.</title>
        <authorList>
            <person name="Steindorff A.S."/>
            <person name="Aguilar-Pontes M.V."/>
            <person name="Robinson A.J."/>
            <person name="Andreopoulos B."/>
            <person name="LaButti K."/>
            <person name="Kuo A."/>
            <person name="Mondo S."/>
            <person name="Riley R."/>
            <person name="Otillar R."/>
            <person name="Haridas S."/>
            <person name="Lipzen A."/>
            <person name="Grimwood J."/>
            <person name="Schmutz J."/>
            <person name="Clum A."/>
            <person name="Reid I.D."/>
            <person name="Moisan M.C."/>
            <person name="Butler G."/>
            <person name="Nguyen T.T.M."/>
            <person name="Dewar K."/>
            <person name="Conant G."/>
            <person name="Drula E."/>
            <person name="Henrissat B."/>
            <person name="Hansel C."/>
            <person name="Singer S."/>
            <person name="Hutchinson M.I."/>
            <person name="de Vries R.P."/>
            <person name="Natvig D.O."/>
            <person name="Powell A.J."/>
            <person name="Tsang A."/>
            <person name="Grigoriev I.V."/>
        </authorList>
    </citation>
    <scope>NUCLEOTIDE SEQUENCE [LARGE SCALE GENOMIC DNA]</scope>
    <source>
        <strain evidence="2 3">CBS 620.91</strain>
    </source>
</reference>
<feature type="region of interest" description="Disordered" evidence="1">
    <location>
        <begin position="114"/>
        <end position="133"/>
    </location>
</feature>
<evidence type="ECO:0000313" key="3">
    <source>
        <dbReference type="Proteomes" id="UP001583172"/>
    </source>
</evidence>
<name>A0ABR3V5V4_HUMIN</name>